<dbReference type="PANTHER" id="PTHR33908">
    <property type="entry name" value="MANNOSYLTRANSFERASE YKCB-RELATED"/>
    <property type="match status" value="1"/>
</dbReference>
<dbReference type="AlphaFoldDB" id="A0A1W1CAG2"/>
<evidence type="ECO:0000256" key="2">
    <source>
        <dbReference type="ARBA" id="ARBA00022475"/>
    </source>
</evidence>
<evidence type="ECO:0000256" key="4">
    <source>
        <dbReference type="ARBA" id="ARBA00022679"/>
    </source>
</evidence>
<gene>
    <name evidence="10" type="ORF">MNB_SV-9-1285</name>
</gene>
<feature type="transmembrane region" description="Helical" evidence="8">
    <location>
        <begin position="138"/>
        <end position="155"/>
    </location>
</feature>
<dbReference type="GO" id="GO:0016763">
    <property type="term" value="F:pentosyltransferase activity"/>
    <property type="evidence" value="ECO:0007669"/>
    <property type="project" value="TreeGrafter"/>
</dbReference>
<feature type="transmembrane region" description="Helical" evidence="8">
    <location>
        <begin position="113"/>
        <end position="132"/>
    </location>
</feature>
<dbReference type="EMBL" id="FPHG01000055">
    <property type="protein sequence ID" value="SFV62749.1"/>
    <property type="molecule type" value="Genomic_DNA"/>
</dbReference>
<feature type="transmembrane region" description="Helical" evidence="8">
    <location>
        <begin position="282"/>
        <end position="300"/>
    </location>
</feature>
<evidence type="ECO:0000256" key="5">
    <source>
        <dbReference type="ARBA" id="ARBA00022692"/>
    </source>
</evidence>
<feature type="transmembrane region" description="Helical" evidence="8">
    <location>
        <begin position="208"/>
        <end position="228"/>
    </location>
</feature>
<keyword evidence="5 8" id="KW-0812">Transmembrane</keyword>
<feature type="transmembrane region" description="Helical" evidence="8">
    <location>
        <begin position="84"/>
        <end position="104"/>
    </location>
</feature>
<dbReference type="PANTHER" id="PTHR33908:SF11">
    <property type="entry name" value="MEMBRANE PROTEIN"/>
    <property type="match status" value="1"/>
</dbReference>
<evidence type="ECO:0000256" key="8">
    <source>
        <dbReference type="SAM" id="Phobius"/>
    </source>
</evidence>
<dbReference type="GO" id="GO:0005886">
    <property type="term" value="C:plasma membrane"/>
    <property type="evidence" value="ECO:0007669"/>
    <property type="project" value="UniProtKB-SubCell"/>
</dbReference>
<organism evidence="10">
    <name type="scientific">hydrothermal vent metagenome</name>
    <dbReference type="NCBI Taxonomy" id="652676"/>
    <lineage>
        <taxon>unclassified sequences</taxon>
        <taxon>metagenomes</taxon>
        <taxon>ecological metagenomes</taxon>
    </lineage>
</organism>
<keyword evidence="6 8" id="KW-1133">Transmembrane helix</keyword>
<proteinExistence type="predicted"/>
<keyword evidence="2" id="KW-1003">Cell membrane</keyword>
<feature type="transmembrane region" description="Helical" evidence="8">
    <location>
        <begin position="336"/>
        <end position="354"/>
    </location>
</feature>
<feature type="transmembrane region" description="Helical" evidence="8">
    <location>
        <begin position="167"/>
        <end position="196"/>
    </location>
</feature>
<evidence type="ECO:0000256" key="1">
    <source>
        <dbReference type="ARBA" id="ARBA00004651"/>
    </source>
</evidence>
<feature type="transmembrane region" description="Helical" evidence="8">
    <location>
        <begin position="312"/>
        <end position="330"/>
    </location>
</feature>
<name>A0A1W1CAG2_9ZZZZ</name>
<accession>A0A1W1CAG2</accession>
<evidence type="ECO:0000256" key="7">
    <source>
        <dbReference type="ARBA" id="ARBA00023136"/>
    </source>
</evidence>
<keyword evidence="4" id="KW-0808">Transferase</keyword>
<keyword evidence="7 8" id="KW-0472">Membrane</keyword>
<feature type="transmembrane region" description="Helical" evidence="8">
    <location>
        <begin position="9"/>
        <end position="27"/>
    </location>
</feature>
<evidence type="ECO:0000256" key="3">
    <source>
        <dbReference type="ARBA" id="ARBA00022676"/>
    </source>
</evidence>
<keyword evidence="3" id="KW-0328">Glycosyltransferase</keyword>
<dbReference type="GO" id="GO:0008610">
    <property type="term" value="P:lipid biosynthetic process"/>
    <property type="evidence" value="ECO:0007669"/>
    <property type="project" value="UniProtKB-ARBA"/>
</dbReference>
<dbReference type="InterPro" id="IPR050297">
    <property type="entry name" value="LipidA_mod_glycosyltrf_83"/>
</dbReference>
<feature type="domain" description="Glycosyltransferase RgtA/B/C/D-like" evidence="9">
    <location>
        <begin position="64"/>
        <end position="222"/>
    </location>
</feature>
<dbReference type="InterPro" id="IPR038731">
    <property type="entry name" value="RgtA/B/C-like"/>
</dbReference>
<dbReference type="Pfam" id="PF13231">
    <property type="entry name" value="PMT_2"/>
    <property type="match status" value="1"/>
</dbReference>
<reference evidence="10" key="1">
    <citation type="submission" date="2016-10" db="EMBL/GenBank/DDBJ databases">
        <authorList>
            <person name="de Groot N.N."/>
        </authorList>
    </citation>
    <scope>NUCLEOTIDE SEQUENCE</scope>
</reference>
<evidence type="ECO:0000256" key="6">
    <source>
        <dbReference type="ARBA" id="ARBA00022989"/>
    </source>
</evidence>
<feature type="transmembrane region" description="Helical" evidence="8">
    <location>
        <begin position="258"/>
        <end position="276"/>
    </location>
</feature>
<sequence length="480" mass="56730">MLKLYIKKNYIFILLSIAIFLGLILRLNGLTTQSYWFDEIFSIKISNPIHSIGYVYSHTMGDVHPPFYQSLLWLWYQIFGFNEYAGRVLSALAGTISIYAIYALARDMFNKEVGIYSAFITATNYFIILYSQEVRSNIFMFLFSILSYLYFIKLIKNYTKTNFSLYIIFSLLLMYTHYFGFFLVATQVFVFIYYLIIEKEKRGELSKLAFASGLIISILLIPLIHRIIEHLGTSSYWMSAPNWSFFIDYMKAYVLSPFLHKIFLVLLIISIASIFIKNQYKKAIITLIIWVIFAYLLPYIKSITGFSILIERSTIIVIPPLIILISYGIFLFRPYILKIILISSIIFFALYHLYRMEYYTKVSKDDFRGLITYLDDLKSEIPIYDFIMHNLHNNKYESHFFQVYANMLNKDVKIYPARVLKESKSIPKYFWAIHGHKNFLLNAKILHIEGMHQMKVIDKYHTQAILYYYNPNNSLKDKDE</sequence>
<protein>
    <submittedName>
        <fullName evidence="10">Putative inner membrane protein</fullName>
    </submittedName>
</protein>
<evidence type="ECO:0000313" key="10">
    <source>
        <dbReference type="EMBL" id="SFV62749.1"/>
    </source>
</evidence>
<comment type="subcellular location">
    <subcellularLocation>
        <location evidence="1">Cell membrane</location>
        <topology evidence="1">Multi-pass membrane protein</topology>
    </subcellularLocation>
</comment>
<evidence type="ECO:0000259" key="9">
    <source>
        <dbReference type="Pfam" id="PF13231"/>
    </source>
</evidence>